<name>A0A1K1RN19_9BACT</name>
<evidence type="ECO:0000313" key="4">
    <source>
        <dbReference type="Proteomes" id="UP000183788"/>
    </source>
</evidence>
<evidence type="ECO:0000313" key="2">
    <source>
        <dbReference type="EMBL" id="SFW73188.1"/>
    </source>
</evidence>
<organism evidence="2 4">
    <name type="scientific">Chitinophaga sancti</name>
    <dbReference type="NCBI Taxonomy" id="1004"/>
    <lineage>
        <taxon>Bacteria</taxon>
        <taxon>Pseudomonadati</taxon>
        <taxon>Bacteroidota</taxon>
        <taxon>Chitinophagia</taxon>
        <taxon>Chitinophagales</taxon>
        <taxon>Chitinophagaceae</taxon>
        <taxon>Chitinophaga</taxon>
    </lineage>
</organism>
<dbReference type="STRING" id="1004.SAMN05661012_03972"/>
<gene>
    <name evidence="2" type="ORF">SAMN05661012_03972</name>
    <name evidence="3" type="ORF">SR876_09415</name>
</gene>
<dbReference type="Proteomes" id="UP001326715">
    <property type="component" value="Chromosome"/>
</dbReference>
<evidence type="ECO:0000256" key="1">
    <source>
        <dbReference type="SAM" id="SignalP"/>
    </source>
</evidence>
<reference evidence="2 4" key="1">
    <citation type="submission" date="2016-11" db="EMBL/GenBank/DDBJ databases">
        <authorList>
            <person name="Jaros S."/>
            <person name="Januszkiewicz K."/>
            <person name="Wedrychowicz H."/>
        </authorList>
    </citation>
    <scope>NUCLEOTIDE SEQUENCE [LARGE SCALE GENOMIC DNA]</scope>
    <source>
        <strain evidence="2 4">DSM 784</strain>
    </source>
</reference>
<evidence type="ECO:0000313" key="3">
    <source>
        <dbReference type="EMBL" id="WQG91722.1"/>
    </source>
</evidence>
<dbReference type="Proteomes" id="UP000183788">
    <property type="component" value="Unassembled WGS sequence"/>
</dbReference>
<proteinExistence type="predicted"/>
<feature type="signal peptide" evidence="1">
    <location>
        <begin position="1"/>
        <end position="20"/>
    </location>
</feature>
<reference evidence="3 5" key="2">
    <citation type="submission" date="2023-11" db="EMBL/GenBank/DDBJ databases">
        <title>MicrobeMod: A computational toolkit for identifying prokaryotic methylation and restriction-modification with nanopore sequencing.</title>
        <authorList>
            <person name="Crits-Christoph A."/>
            <person name="Kang S.C."/>
            <person name="Lee H."/>
            <person name="Ostrov N."/>
        </authorList>
    </citation>
    <scope>NUCLEOTIDE SEQUENCE [LARGE SCALE GENOMIC DNA]</scope>
    <source>
        <strain evidence="3 5">ATCC 23090</strain>
    </source>
</reference>
<evidence type="ECO:0000313" key="5">
    <source>
        <dbReference type="Proteomes" id="UP001326715"/>
    </source>
</evidence>
<protein>
    <submittedName>
        <fullName evidence="2">Uncharacterized protein</fullName>
    </submittedName>
</protein>
<dbReference type="EMBL" id="FPIZ01000013">
    <property type="protein sequence ID" value="SFW73188.1"/>
    <property type="molecule type" value="Genomic_DNA"/>
</dbReference>
<sequence>MKNYIILSLLVLACAFTACTKEDSESMGSPTIAQSSLKFSVTQKSGYDNIIYLNSQTSGGYIPFWQYTGGFSKKMLDTINLPFAGNYWIRYTVYTPGGPVGDSTKITVSENDPEYFSNATWNLLANGANGRTWVWASDVPTLYCYGNGPGDALTPAWWTNGLSYLVEKGVQNDEMTFDLNGAKNFTFNHNGTLTKAIFELDTTAQKVKITGSDISLGTKATYTIAKLNDNELTLVEQGDGWRNIWLFKRKGYSY</sequence>
<keyword evidence="5" id="KW-1185">Reference proteome</keyword>
<dbReference type="PROSITE" id="PS51257">
    <property type="entry name" value="PROKAR_LIPOPROTEIN"/>
    <property type="match status" value="1"/>
</dbReference>
<dbReference type="AlphaFoldDB" id="A0A1K1RN19"/>
<keyword evidence="1" id="KW-0732">Signal</keyword>
<accession>A0A1K1RN19</accession>
<dbReference type="RefSeq" id="WP_072362975.1">
    <property type="nucleotide sequence ID" value="NZ_CBHWAX010000035.1"/>
</dbReference>
<dbReference type="OrthoDB" id="646668at2"/>
<feature type="chain" id="PRO_5011955974" evidence="1">
    <location>
        <begin position="21"/>
        <end position="254"/>
    </location>
</feature>
<dbReference type="EMBL" id="CP140154">
    <property type="protein sequence ID" value="WQG91722.1"/>
    <property type="molecule type" value="Genomic_DNA"/>
</dbReference>